<accession>A0ABR6GU43</accession>
<protein>
    <submittedName>
        <fullName evidence="2">Uncharacterized protein YdbL (DUF1318 family)</fullName>
    </submittedName>
</protein>
<feature type="signal peptide" evidence="1">
    <location>
        <begin position="1"/>
        <end position="24"/>
    </location>
</feature>
<dbReference type="RefSeq" id="WP_088451811.1">
    <property type="nucleotide sequence ID" value="NZ_JACHXO010000005.1"/>
</dbReference>
<gene>
    <name evidence="2" type="ORF">FHS28_002986</name>
</gene>
<evidence type="ECO:0000313" key="3">
    <source>
        <dbReference type="Proteomes" id="UP000574369"/>
    </source>
</evidence>
<keyword evidence="3" id="KW-1185">Reference proteome</keyword>
<reference evidence="2 3" key="1">
    <citation type="submission" date="2020-08" db="EMBL/GenBank/DDBJ databases">
        <title>Genomic Encyclopedia of Type Strains, Phase III (KMG-III): the genomes of soil and plant-associated and newly described type strains.</title>
        <authorList>
            <person name="Whitman W."/>
        </authorList>
    </citation>
    <scope>NUCLEOTIDE SEQUENCE [LARGE SCALE GENOMIC DNA]</scope>
    <source>
        <strain evidence="2 3">CECT 7247</strain>
    </source>
</reference>
<comment type="caution">
    <text evidence="2">The sequence shown here is derived from an EMBL/GenBank/DDBJ whole genome shotgun (WGS) entry which is preliminary data.</text>
</comment>
<evidence type="ECO:0000256" key="1">
    <source>
        <dbReference type="SAM" id="SignalP"/>
    </source>
</evidence>
<organism evidence="2 3">
    <name type="scientific">Roseateles terrae</name>
    <dbReference type="NCBI Taxonomy" id="431060"/>
    <lineage>
        <taxon>Bacteria</taxon>
        <taxon>Pseudomonadati</taxon>
        <taxon>Pseudomonadota</taxon>
        <taxon>Betaproteobacteria</taxon>
        <taxon>Burkholderiales</taxon>
        <taxon>Sphaerotilaceae</taxon>
        <taxon>Roseateles</taxon>
    </lineage>
</organism>
<name>A0ABR6GU43_9BURK</name>
<dbReference type="Proteomes" id="UP000574369">
    <property type="component" value="Unassembled WGS sequence"/>
</dbReference>
<feature type="chain" id="PRO_5045360701" evidence="1">
    <location>
        <begin position="25"/>
        <end position="149"/>
    </location>
</feature>
<evidence type="ECO:0000313" key="2">
    <source>
        <dbReference type="EMBL" id="MBB3195580.1"/>
    </source>
</evidence>
<sequence length="149" mass="15731">MLNRTFSLTALCAAAALLPLGALAADTSADTAAATGRLAVTETPQDTLVVVRDAETGKLRAATNEERDALQSLRANKRMLTLRAVAATPQLKRHATGATGVRLTDDMQSYSVMVRRADGTLEEQCFPSKQEADAAVAKGFTAKAELPTK</sequence>
<dbReference type="NCBIfam" id="NF047450">
    <property type="entry name" value="post-PEP-CTERM_1"/>
    <property type="match status" value="1"/>
</dbReference>
<keyword evidence="1" id="KW-0732">Signal</keyword>
<proteinExistence type="predicted"/>
<dbReference type="EMBL" id="JACHXO010000005">
    <property type="protein sequence ID" value="MBB3195580.1"/>
    <property type="molecule type" value="Genomic_DNA"/>
</dbReference>